<accession>A0A812T5N7</accession>
<evidence type="ECO:0000313" key="3">
    <source>
        <dbReference type="EMBL" id="CAE7505420.1"/>
    </source>
</evidence>
<keyword evidence="4" id="KW-1185">Reference proteome</keyword>
<reference evidence="3" key="1">
    <citation type="submission" date="2021-02" db="EMBL/GenBank/DDBJ databases">
        <authorList>
            <person name="Dougan E. K."/>
            <person name="Rhodes N."/>
            <person name="Thang M."/>
            <person name="Chan C."/>
        </authorList>
    </citation>
    <scope>NUCLEOTIDE SEQUENCE</scope>
</reference>
<feature type="compositionally biased region" description="Acidic residues" evidence="1">
    <location>
        <begin position="18"/>
        <end position="27"/>
    </location>
</feature>
<dbReference type="Proteomes" id="UP000604046">
    <property type="component" value="Unassembled WGS sequence"/>
</dbReference>
<protein>
    <recommendedName>
        <fullName evidence="2">Cold-shock domain-containing protein</fullName>
    </recommendedName>
</protein>
<comment type="caution">
    <text evidence="3">The sequence shown here is derived from an EMBL/GenBank/DDBJ whole genome shotgun (WGS) entry which is preliminary data.</text>
</comment>
<evidence type="ECO:0000256" key="1">
    <source>
        <dbReference type="SAM" id="MobiDB-lite"/>
    </source>
</evidence>
<dbReference type="SMART" id="SM00357">
    <property type="entry name" value="CSP"/>
    <property type="match status" value="1"/>
</dbReference>
<dbReference type="AlphaFoldDB" id="A0A812T5N7"/>
<dbReference type="InterPro" id="IPR012340">
    <property type="entry name" value="NA-bd_OB-fold"/>
</dbReference>
<dbReference type="OrthoDB" id="444711at2759"/>
<name>A0A812T5N7_9DINO</name>
<dbReference type="GO" id="GO:0003676">
    <property type="term" value="F:nucleic acid binding"/>
    <property type="evidence" value="ECO:0007669"/>
    <property type="project" value="InterPro"/>
</dbReference>
<evidence type="ECO:0000313" key="4">
    <source>
        <dbReference type="Proteomes" id="UP000604046"/>
    </source>
</evidence>
<gene>
    <name evidence="3" type="ORF">SNAT2548_LOCUS28313</name>
</gene>
<feature type="domain" description="Cold-shock" evidence="2">
    <location>
        <begin position="199"/>
        <end position="264"/>
    </location>
</feature>
<organism evidence="3 4">
    <name type="scientific">Symbiodinium natans</name>
    <dbReference type="NCBI Taxonomy" id="878477"/>
    <lineage>
        <taxon>Eukaryota</taxon>
        <taxon>Sar</taxon>
        <taxon>Alveolata</taxon>
        <taxon>Dinophyceae</taxon>
        <taxon>Suessiales</taxon>
        <taxon>Symbiodiniaceae</taxon>
        <taxon>Symbiodinium</taxon>
    </lineage>
</organism>
<feature type="region of interest" description="Disordered" evidence="1">
    <location>
        <begin position="163"/>
        <end position="193"/>
    </location>
</feature>
<dbReference type="InterPro" id="IPR011129">
    <property type="entry name" value="CSD"/>
</dbReference>
<evidence type="ECO:0000259" key="2">
    <source>
        <dbReference type="SMART" id="SM00357"/>
    </source>
</evidence>
<dbReference type="EMBL" id="CAJNDS010002512">
    <property type="protein sequence ID" value="CAE7505420.1"/>
    <property type="molecule type" value="Genomic_DNA"/>
</dbReference>
<proteinExistence type="predicted"/>
<dbReference type="SUPFAM" id="SSF50249">
    <property type="entry name" value="Nucleic acid-binding proteins"/>
    <property type="match status" value="1"/>
</dbReference>
<feature type="compositionally biased region" description="Low complexity" evidence="1">
    <location>
        <begin position="32"/>
        <end position="54"/>
    </location>
</feature>
<feature type="region of interest" description="Disordered" evidence="1">
    <location>
        <begin position="1"/>
        <end position="63"/>
    </location>
</feature>
<dbReference type="Gene3D" id="2.40.50.140">
    <property type="entry name" value="Nucleic acid-binding proteins"/>
    <property type="match status" value="1"/>
</dbReference>
<sequence>MVDREVSQPRKRLRTEQADEPALDESVEQFGAASEAVGAEAEPAAAAAPDTLEAGTGGPSGTAPGGCVVPSLGIGMGMPCNGCSCGAVSTNPSMLGIMQQQQQQYMMQQMQQMGMFNHMMMMGAMMGPMMGQMMGPAPTDGTALLPVTSPSTVADPALAASKVNEDDDVPPGPSSNINHPNYRPPDAEPIPGVTDRRWEGRIKMWFEDKGYGFISNEELKKRFKDLDVFLHQNQKRHFRRGDLVTFSVYPNYRGQPQATELRRSKS</sequence>